<dbReference type="eggNOG" id="ENOG502QQ2D">
    <property type="taxonomic scope" value="Eukaryota"/>
</dbReference>
<protein>
    <submittedName>
        <fullName evidence="2">Heterokaryon incompatibility protein</fullName>
    </submittedName>
</protein>
<dbReference type="Pfam" id="PF06985">
    <property type="entry name" value="HET"/>
    <property type="match status" value="1"/>
</dbReference>
<organism evidence="3">
    <name type="scientific">Verticillium alfalfae (strain VaMs.102 / ATCC MYA-4576 / FGSC 10136)</name>
    <name type="common">Verticillium wilt of alfalfa</name>
    <name type="synonym">Verticillium albo-atrum</name>
    <dbReference type="NCBI Taxonomy" id="526221"/>
    <lineage>
        <taxon>Eukaryota</taxon>
        <taxon>Fungi</taxon>
        <taxon>Dikarya</taxon>
        <taxon>Ascomycota</taxon>
        <taxon>Pezizomycotina</taxon>
        <taxon>Sordariomycetes</taxon>
        <taxon>Hypocreomycetidae</taxon>
        <taxon>Glomerellales</taxon>
        <taxon>Plectosphaerellaceae</taxon>
        <taxon>Verticillium</taxon>
    </lineage>
</organism>
<dbReference type="PANTHER" id="PTHR24148:SF73">
    <property type="entry name" value="HET DOMAIN PROTEIN (AFU_ORTHOLOGUE AFUA_8G01020)"/>
    <property type="match status" value="1"/>
</dbReference>
<evidence type="ECO:0000259" key="1">
    <source>
        <dbReference type="Pfam" id="PF06985"/>
    </source>
</evidence>
<evidence type="ECO:0000313" key="3">
    <source>
        <dbReference type="Proteomes" id="UP000008698"/>
    </source>
</evidence>
<dbReference type="PANTHER" id="PTHR24148">
    <property type="entry name" value="ANKYRIN REPEAT DOMAIN-CONTAINING PROTEIN 39 HOMOLOG-RELATED"/>
    <property type="match status" value="1"/>
</dbReference>
<dbReference type="HOGENOM" id="CLU_696763_0_0_1"/>
<dbReference type="EMBL" id="DS985214">
    <property type="protein sequence ID" value="EEY15210.1"/>
    <property type="molecule type" value="Genomic_DNA"/>
</dbReference>
<accession>C9S733</accession>
<feature type="domain" description="Heterokaryon incompatibility" evidence="1">
    <location>
        <begin position="38"/>
        <end position="191"/>
    </location>
</feature>
<dbReference type="InterPro" id="IPR010730">
    <property type="entry name" value="HET"/>
</dbReference>
<dbReference type="OMA" id="ERIFFEM"/>
<dbReference type="Proteomes" id="UP000008698">
    <property type="component" value="Unassembled WGS sequence"/>
</dbReference>
<reference evidence="3" key="1">
    <citation type="journal article" date="2011" name="PLoS Pathog.">
        <title>Comparative genomics yields insights into niche adaptation of plant vascular wilt pathogens.</title>
        <authorList>
            <person name="Klosterman S.J."/>
            <person name="Subbarao K.V."/>
            <person name="Kang S."/>
            <person name="Veronese P."/>
            <person name="Gold S.E."/>
            <person name="Thomma B.P.H.J."/>
            <person name="Chen Z."/>
            <person name="Henrissat B."/>
            <person name="Lee Y.-H."/>
            <person name="Park J."/>
            <person name="Garcia-Pedrajas M.D."/>
            <person name="Barbara D.J."/>
            <person name="Anchieta A."/>
            <person name="de Jonge R."/>
            <person name="Santhanam P."/>
            <person name="Maruthachalam K."/>
            <person name="Atallah Z."/>
            <person name="Amyotte S.G."/>
            <person name="Paz Z."/>
            <person name="Inderbitzin P."/>
            <person name="Hayes R.J."/>
            <person name="Heiman D.I."/>
            <person name="Young S."/>
            <person name="Zeng Q."/>
            <person name="Engels R."/>
            <person name="Galagan J."/>
            <person name="Cuomo C.A."/>
            <person name="Dobinson K.F."/>
            <person name="Ma L.-J."/>
        </authorList>
    </citation>
    <scope>NUCLEOTIDE SEQUENCE [LARGE SCALE GENOMIC DNA]</scope>
    <source>
        <strain evidence="3">VaMs.102 / ATCC MYA-4576 / FGSC 10136</strain>
    </source>
</reference>
<gene>
    <name evidence="2" type="ORF">VDBG_01319</name>
</gene>
<dbReference type="KEGG" id="val:VDBG_01319"/>
<evidence type="ECO:0000313" key="2">
    <source>
        <dbReference type="EMBL" id="EEY15210.1"/>
    </source>
</evidence>
<dbReference type="GeneID" id="9536248"/>
<keyword evidence="3" id="KW-1185">Reference proteome</keyword>
<proteinExistence type="predicted"/>
<name>C9S733_VERA1</name>
<dbReference type="RefSeq" id="XP_003009636.1">
    <property type="nucleotide sequence ID" value="XM_003009590.1"/>
</dbReference>
<dbReference type="InterPro" id="IPR052895">
    <property type="entry name" value="HetReg/Transcr_Mod"/>
</dbReference>
<dbReference type="AlphaFoldDB" id="C9S733"/>
<sequence length="396" mass="44790">MSLEHMIKVLVLHPHYGKPESPIECVATSVLLSESPVYEALSYVWGTQKTLMNVFVSGALVAVTQNLETALRKLRLPNRDRCLWIDQLCIDQDDPKEKAIQVRLMRTIYSKCTRCIVWLGEIPQPLSHEDADAAIDIIRYMAAVYEAGTEEGVHYPPTLLGKPRFNEAVQFLRFFTRQDNAWWTRVWTLQEVALPPSVDMLWGSIYVSWDVILQAKNLAVTKGLAAAFPPVDDMLPLHYFVTNVAWVDDARQRLDSPFNSVHKWRWRGATDKRDKIYGLLGLVDPGVLPITEACDYEVPASEVFAVATLELIVAEQSLLPMVTCSRVEEENATPDIPRWALDLGNAPMYNTNWGPVHCFPIYNACGGAKVNIDEIKSLAARPVQGTGNRWMVYRYN</sequence>
<dbReference type="OrthoDB" id="3557394at2759"/>